<name>A0AAV2N8N0_9HYME</name>
<gene>
    <name evidence="1" type="ORF">LPLAT_LOCUS2184</name>
</gene>
<organism evidence="1 2">
    <name type="scientific">Lasius platythorax</name>
    <dbReference type="NCBI Taxonomy" id="488582"/>
    <lineage>
        <taxon>Eukaryota</taxon>
        <taxon>Metazoa</taxon>
        <taxon>Ecdysozoa</taxon>
        <taxon>Arthropoda</taxon>
        <taxon>Hexapoda</taxon>
        <taxon>Insecta</taxon>
        <taxon>Pterygota</taxon>
        <taxon>Neoptera</taxon>
        <taxon>Endopterygota</taxon>
        <taxon>Hymenoptera</taxon>
        <taxon>Apocrita</taxon>
        <taxon>Aculeata</taxon>
        <taxon>Formicoidea</taxon>
        <taxon>Formicidae</taxon>
        <taxon>Formicinae</taxon>
        <taxon>Lasius</taxon>
        <taxon>Lasius</taxon>
    </lineage>
</organism>
<evidence type="ECO:0000313" key="2">
    <source>
        <dbReference type="Proteomes" id="UP001497644"/>
    </source>
</evidence>
<protein>
    <submittedName>
        <fullName evidence="1">Uncharacterized protein</fullName>
    </submittedName>
</protein>
<evidence type="ECO:0000313" key="1">
    <source>
        <dbReference type="EMBL" id="CAL1675891.1"/>
    </source>
</evidence>
<keyword evidence="2" id="KW-1185">Reference proteome</keyword>
<accession>A0AAV2N8N0</accession>
<dbReference type="EMBL" id="OZ034834">
    <property type="protein sequence ID" value="CAL1675891.1"/>
    <property type="molecule type" value="Genomic_DNA"/>
</dbReference>
<proteinExistence type="predicted"/>
<sequence length="126" mass="13969">MAVGRKGKISKGQEEADIERAREGGWMLSCIDPSSPPSVTSLTYPTSGGDDTLVLRSQATDLTLEPFIQRLRRRYLFRRAVARHPPSDTLYFPSLSPTQLTMSARLPLINICDRSVAVSADATERF</sequence>
<reference evidence="1" key="1">
    <citation type="submission" date="2024-04" db="EMBL/GenBank/DDBJ databases">
        <authorList>
            <consortium name="Molecular Ecology Group"/>
        </authorList>
    </citation>
    <scope>NUCLEOTIDE SEQUENCE</scope>
</reference>
<dbReference type="Proteomes" id="UP001497644">
    <property type="component" value="Chromosome 11"/>
</dbReference>
<dbReference type="AlphaFoldDB" id="A0AAV2N8N0"/>